<sequence length="160" mass="18700">MSEAFQQLNQNLRQQVQLYNELLILERHKRLALVENNLQEIEATTTQEEAFIINVNRLEKERLLWAEEIGHELGKQPEDLTLAELADHYPALVEVSRDLDQVVGQLQEIHKTNSQLLQQAMKIVDFTVGLLTHQASNTYTYPGQKESEDNKKRHLMDWRI</sequence>
<reference evidence="3 4" key="1">
    <citation type="submission" date="2011-11" db="EMBL/GenBank/DDBJ databases">
        <title>The Noncontiguous Finished genome of Desulfosporosinus youngiae DSM 17734.</title>
        <authorList>
            <consortium name="US DOE Joint Genome Institute (JGI-PGF)"/>
            <person name="Lucas S."/>
            <person name="Han J."/>
            <person name="Lapidus A."/>
            <person name="Cheng J.-F."/>
            <person name="Goodwin L."/>
            <person name="Pitluck S."/>
            <person name="Peters L."/>
            <person name="Ovchinnikova G."/>
            <person name="Lu M."/>
            <person name="Land M.L."/>
            <person name="Hauser L."/>
            <person name="Pester M."/>
            <person name="Spring S."/>
            <person name="Ollivier B."/>
            <person name="Rattei T."/>
            <person name="Klenk H.-P."/>
            <person name="Wagner M."/>
            <person name="Loy A."/>
            <person name="Woyke T.J."/>
        </authorList>
    </citation>
    <scope>NUCLEOTIDE SEQUENCE [LARGE SCALE GENOMIC DNA]</scope>
    <source>
        <strain evidence="3 4">DSM 17734</strain>
    </source>
</reference>
<dbReference type="EMBL" id="CM001441">
    <property type="protein sequence ID" value="EHQ91636.1"/>
    <property type="molecule type" value="Genomic_DNA"/>
</dbReference>
<dbReference type="RefSeq" id="WP_007786639.1">
    <property type="nucleotide sequence ID" value="NZ_CM001441.1"/>
</dbReference>
<organism evidence="3 4">
    <name type="scientific">Desulfosporosinus youngiae DSM 17734</name>
    <dbReference type="NCBI Taxonomy" id="768710"/>
    <lineage>
        <taxon>Bacteria</taxon>
        <taxon>Bacillati</taxon>
        <taxon>Bacillota</taxon>
        <taxon>Clostridia</taxon>
        <taxon>Eubacteriales</taxon>
        <taxon>Desulfitobacteriaceae</taxon>
        <taxon>Desulfosporosinus</taxon>
    </lineage>
</organism>
<dbReference type="SUPFAM" id="SSF140566">
    <property type="entry name" value="FlgN-like"/>
    <property type="match status" value="1"/>
</dbReference>
<dbReference type="AlphaFoldDB" id="H5XYT0"/>
<evidence type="ECO:0000256" key="1">
    <source>
        <dbReference type="ARBA" id="ARBA00022795"/>
    </source>
</evidence>
<name>H5XYT0_9FIRM</name>
<dbReference type="Gene3D" id="1.20.58.300">
    <property type="entry name" value="FlgN-like"/>
    <property type="match status" value="1"/>
</dbReference>
<dbReference type="eggNOG" id="ENOG5030WG5">
    <property type="taxonomic scope" value="Bacteria"/>
</dbReference>
<protein>
    <submittedName>
        <fullName evidence="3">FlgN protein</fullName>
    </submittedName>
</protein>
<dbReference type="InterPro" id="IPR007809">
    <property type="entry name" value="FlgN-like"/>
</dbReference>
<feature type="compositionally biased region" description="Basic and acidic residues" evidence="2">
    <location>
        <begin position="145"/>
        <end position="160"/>
    </location>
</feature>
<keyword evidence="4" id="KW-1185">Reference proteome</keyword>
<dbReference type="Proteomes" id="UP000005104">
    <property type="component" value="Chromosome"/>
</dbReference>
<keyword evidence="1" id="KW-1005">Bacterial flagellum biogenesis</keyword>
<dbReference type="HOGENOM" id="CLU_139037_0_0_9"/>
<accession>H5XYT0</accession>
<dbReference type="GO" id="GO:0044780">
    <property type="term" value="P:bacterial-type flagellum assembly"/>
    <property type="evidence" value="ECO:0007669"/>
    <property type="project" value="InterPro"/>
</dbReference>
<evidence type="ECO:0000313" key="3">
    <source>
        <dbReference type="EMBL" id="EHQ91636.1"/>
    </source>
</evidence>
<proteinExistence type="predicted"/>
<dbReference type="STRING" id="768710.DesyoDRAFT_4682"/>
<evidence type="ECO:0000256" key="2">
    <source>
        <dbReference type="SAM" id="MobiDB-lite"/>
    </source>
</evidence>
<dbReference type="InterPro" id="IPR036679">
    <property type="entry name" value="FlgN-like_sf"/>
</dbReference>
<gene>
    <name evidence="3" type="ORF">DesyoDRAFT_4682</name>
</gene>
<dbReference type="Pfam" id="PF05130">
    <property type="entry name" value="FlgN"/>
    <property type="match status" value="1"/>
</dbReference>
<evidence type="ECO:0000313" key="4">
    <source>
        <dbReference type="Proteomes" id="UP000005104"/>
    </source>
</evidence>
<feature type="region of interest" description="Disordered" evidence="2">
    <location>
        <begin position="139"/>
        <end position="160"/>
    </location>
</feature>
<dbReference type="OrthoDB" id="1797165at2"/>